<comment type="caution">
    <text evidence="3">The sequence shown here is derived from an EMBL/GenBank/DDBJ whole genome shotgun (WGS) entry which is preliminary data.</text>
</comment>
<feature type="region of interest" description="Disordered" evidence="1">
    <location>
        <begin position="41"/>
        <end position="135"/>
    </location>
</feature>
<dbReference type="AlphaFoldDB" id="A0A5N6NR49"/>
<evidence type="ECO:0008006" key="5">
    <source>
        <dbReference type="Google" id="ProtNLM"/>
    </source>
</evidence>
<feature type="compositionally biased region" description="Pro residues" evidence="1">
    <location>
        <begin position="51"/>
        <end position="78"/>
    </location>
</feature>
<evidence type="ECO:0000313" key="3">
    <source>
        <dbReference type="EMBL" id="KAD4983225.1"/>
    </source>
</evidence>
<evidence type="ECO:0000256" key="2">
    <source>
        <dbReference type="SAM" id="SignalP"/>
    </source>
</evidence>
<feature type="chain" id="PRO_5024323207" description="Extensin domain-containing protein" evidence="2">
    <location>
        <begin position="28"/>
        <end position="135"/>
    </location>
</feature>
<proteinExistence type="predicted"/>
<keyword evidence="4" id="KW-1185">Reference proteome</keyword>
<evidence type="ECO:0000313" key="4">
    <source>
        <dbReference type="Proteomes" id="UP000326396"/>
    </source>
</evidence>
<dbReference type="Proteomes" id="UP000326396">
    <property type="component" value="Linkage Group LG18"/>
</dbReference>
<reference evidence="3 4" key="1">
    <citation type="submission" date="2019-05" db="EMBL/GenBank/DDBJ databases">
        <title>Mikania micrantha, genome provides insights into the molecular mechanism of rapid growth.</title>
        <authorList>
            <person name="Liu B."/>
        </authorList>
    </citation>
    <scope>NUCLEOTIDE SEQUENCE [LARGE SCALE GENOMIC DNA]</scope>
    <source>
        <strain evidence="3">NLD-2019</strain>
        <tissue evidence="3">Leaf</tissue>
    </source>
</reference>
<feature type="signal peptide" evidence="2">
    <location>
        <begin position="1"/>
        <end position="27"/>
    </location>
</feature>
<accession>A0A5N6NR49</accession>
<name>A0A5N6NR49_9ASTR</name>
<evidence type="ECO:0000256" key="1">
    <source>
        <dbReference type="SAM" id="MobiDB-lite"/>
    </source>
</evidence>
<feature type="compositionally biased region" description="Pro residues" evidence="1">
    <location>
        <begin position="113"/>
        <end position="135"/>
    </location>
</feature>
<protein>
    <recommendedName>
        <fullName evidence="5">Extensin domain-containing protein</fullName>
    </recommendedName>
</protein>
<sequence>MKTTFDAKLPALLLAILIIHTVFQAEAASFKPNQGAVFSSRKRMLRKLRLTPPPPKISQPPHYKSPPPPLPPPPPPPVQHINCTGPSFRGVRKVSPSPPPKPNRPQNYRIHLSPPPLPTPLTSPPWIPPPAGMYR</sequence>
<dbReference type="EMBL" id="SZYD01000010">
    <property type="protein sequence ID" value="KAD4983225.1"/>
    <property type="molecule type" value="Genomic_DNA"/>
</dbReference>
<organism evidence="3 4">
    <name type="scientific">Mikania micrantha</name>
    <name type="common">bitter vine</name>
    <dbReference type="NCBI Taxonomy" id="192012"/>
    <lineage>
        <taxon>Eukaryota</taxon>
        <taxon>Viridiplantae</taxon>
        <taxon>Streptophyta</taxon>
        <taxon>Embryophyta</taxon>
        <taxon>Tracheophyta</taxon>
        <taxon>Spermatophyta</taxon>
        <taxon>Magnoliopsida</taxon>
        <taxon>eudicotyledons</taxon>
        <taxon>Gunneridae</taxon>
        <taxon>Pentapetalae</taxon>
        <taxon>asterids</taxon>
        <taxon>campanulids</taxon>
        <taxon>Asterales</taxon>
        <taxon>Asteraceae</taxon>
        <taxon>Asteroideae</taxon>
        <taxon>Heliantheae alliance</taxon>
        <taxon>Eupatorieae</taxon>
        <taxon>Mikania</taxon>
    </lineage>
</organism>
<keyword evidence="2" id="KW-0732">Signal</keyword>
<gene>
    <name evidence="3" type="ORF">E3N88_19896</name>
</gene>